<dbReference type="KEGG" id="scad:DN051_32315"/>
<accession>A0A2Z4J6P2</accession>
<reference evidence="2 3" key="1">
    <citation type="journal article" date="2019" name="Int. J. Syst. Evol. Microbiol.">
        <title>Streptomyces cadmiisoli sp. nov., a novel actinomycete isolated from cadmium-contaminated soil.</title>
        <authorList>
            <person name="Li K."/>
            <person name="Tang X."/>
            <person name="Zhao J."/>
            <person name="Guo Y."/>
            <person name="Tang Y."/>
            <person name="Gao J."/>
        </authorList>
    </citation>
    <scope>NUCLEOTIDE SEQUENCE [LARGE SCALE GENOMIC DNA]</scope>
    <source>
        <strain evidence="2 3">ZFG47</strain>
    </source>
</reference>
<evidence type="ECO:0000313" key="2">
    <source>
        <dbReference type="EMBL" id="AWW40784.1"/>
    </source>
</evidence>
<evidence type="ECO:0000313" key="3">
    <source>
        <dbReference type="Proteomes" id="UP000249616"/>
    </source>
</evidence>
<dbReference type="EMBL" id="CP030073">
    <property type="protein sequence ID" value="AWW40784.1"/>
    <property type="molecule type" value="Genomic_DNA"/>
</dbReference>
<evidence type="ECO:0000256" key="1">
    <source>
        <dbReference type="SAM" id="MobiDB-lite"/>
    </source>
</evidence>
<protein>
    <submittedName>
        <fullName evidence="2">Uncharacterized protein</fullName>
    </submittedName>
</protein>
<gene>
    <name evidence="2" type="ORF">DN051_32315</name>
</gene>
<sequence length="87" mass="9825">MAQLKTRKEANGTYSWKVIGDDGYGAKGPWERTEARTPWGARVQGAPYLKLELDAEELTREWEANPKPHTHTGRNADYASECESCNK</sequence>
<proteinExistence type="predicted"/>
<keyword evidence="3" id="KW-1185">Reference proteome</keyword>
<organism evidence="2 3">
    <name type="scientific">Streptomyces cadmiisoli</name>
    <dbReference type="NCBI Taxonomy" id="2184053"/>
    <lineage>
        <taxon>Bacteria</taxon>
        <taxon>Bacillati</taxon>
        <taxon>Actinomycetota</taxon>
        <taxon>Actinomycetes</taxon>
        <taxon>Kitasatosporales</taxon>
        <taxon>Streptomycetaceae</taxon>
        <taxon>Streptomyces</taxon>
        <taxon>Streptomyces aurantiacus group</taxon>
    </lineage>
</organism>
<feature type="region of interest" description="Disordered" evidence="1">
    <location>
        <begin position="63"/>
        <end position="87"/>
    </location>
</feature>
<name>A0A2Z4J6P2_9ACTN</name>
<dbReference type="AlphaFoldDB" id="A0A2Z4J6P2"/>
<dbReference type="Proteomes" id="UP000249616">
    <property type="component" value="Chromosome"/>
</dbReference>